<gene>
    <name evidence="15" type="ORF">SD37_32180</name>
</gene>
<comment type="subcellular location">
    <subcellularLocation>
        <location evidence="2">Cell membrane</location>
    </subcellularLocation>
</comment>
<accession>A0A193C5Q7</accession>
<dbReference type="PANTHER" id="PTHR45436">
    <property type="entry name" value="SENSOR HISTIDINE KINASE YKOH"/>
    <property type="match status" value="1"/>
</dbReference>
<dbReference type="FunFam" id="1.10.287.130:FF:000001">
    <property type="entry name" value="Two-component sensor histidine kinase"/>
    <property type="match status" value="1"/>
</dbReference>
<dbReference type="Proteomes" id="UP000093695">
    <property type="component" value="Chromosome"/>
</dbReference>
<dbReference type="Pfam" id="PF00672">
    <property type="entry name" value="HAMP"/>
    <property type="match status" value="1"/>
</dbReference>
<evidence type="ECO:0000256" key="6">
    <source>
        <dbReference type="ARBA" id="ARBA00022692"/>
    </source>
</evidence>
<dbReference type="InterPro" id="IPR003661">
    <property type="entry name" value="HisK_dim/P_dom"/>
</dbReference>
<feature type="transmembrane region" description="Helical" evidence="11">
    <location>
        <begin position="196"/>
        <end position="215"/>
    </location>
</feature>
<feature type="domain" description="HAMP" evidence="14">
    <location>
        <begin position="216"/>
        <end position="268"/>
    </location>
</feature>
<dbReference type="SUPFAM" id="SSF55874">
    <property type="entry name" value="ATPase domain of HSP90 chaperone/DNA topoisomerase II/histidine kinase"/>
    <property type="match status" value="1"/>
</dbReference>
<keyword evidence="16" id="KW-1185">Reference proteome</keyword>
<name>A0A193C5Q7_AMYOR</name>
<dbReference type="Gene3D" id="1.10.287.130">
    <property type="match status" value="1"/>
</dbReference>
<evidence type="ECO:0000259" key="13">
    <source>
        <dbReference type="PROSITE" id="PS50109"/>
    </source>
</evidence>
<dbReference type="SMART" id="SM00304">
    <property type="entry name" value="HAMP"/>
    <property type="match status" value="1"/>
</dbReference>
<evidence type="ECO:0000259" key="14">
    <source>
        <dbReference type="PROSITE" id="PS50885"/>
    </source>
</evidence>
<dbReference type="InterPro" id="IPR003594">
    <property type="entry name" value="HATPase_dom"/>
</dbReference>
<dbReference type="PRINTS" id="PR00344">
    <property type="entry name" value="BCTRLSENSOR"/>
</dbReference>
<dbReference type="GO" id="GO:0000155">
    <property type="term" value="F:phosphorelay sensor kinase activity"/>
    <property type="evidence" value="ECO:0007669"/>
    <property type="project" value="InterPro"/>
</dbReference>
<evidence type="ECO:0000256" key="7">
    <source>
        <dbReference type="ARBA" id="ARBA00022777"/>
    </source>
</evidence>
<dbReference type="InterPro" id="IPR036890">
    <property type="entry name" value="HATPase_C_sf"/>
</dbReference>
<keyword evidence="9" id="KW-0902">Two-component regulatory system</keyword>
<dbReference type="RefSeq" id="WP_044856070.1">
    <property type="nucleotide sequence ID" value="NZ_CP016174.1"/>
</dbReference>
<feature type="signal peptide" evidence="12">
    <location>
        <begin position="1"/>
        <end position="25"/>
    </location>
</feature>
<comment type="catalytic activity">
    <reaction evidence="1">
        <text>ATP + protein L-histidine = ADP + protein N-phospho-L-histidine.</text>
        <dbReference type="EC" id="2.7.13.3"/>
    </reaction>
</comment>
<sequence length="489" mass="52661">MRFGLRARVTAAVVVVTTTATVAMAFSAAKIQEDDAIERFTAAAKTSFGAMFGQAWPHLEQFMAGNPAALELFSQGMDTAAADWMLVTSYPQLTNDDFKAPEGPPEVIKSSSKSFDWTTGTRNANPPDRRAALESVKDVVLLRTSGPGKLLSAITVDPASGRKLLVVSANFVAYWVVQFFDLTTFEQDLAAQRWKLAYLALGVTVLGVAAAVFAAGRIRRPVLRVASAARDLGDGAFDVRVPVKGRDELADLAGAFNTMADRVGAAIEELRAKDRQQQRFVADVAHDLRTPLASMVATVDTLDDASPEIRTRATELLGTQARRLARLVEDLMEISRFDAGSADLRPELVDLPALVEDAIEVSVPGTPVQVTSTGDTTVPADPRRVHTIVCNLLVNAARYGRTPIEVTLEGKRDVVTIRVADSGPGVPEELRPILFDRFVRGDHARQATEGSGLGLSIARENALIHGGEITVHNDRGAVFTVRLPRESPA</sequence>
<evidence type="ECO:0000256" key="8">
    <source>
        <dbReference type="ARBA" id="ARBA00022989"/>
    </source>
</evidence>
<evidence type="ECO:0000256" key="10">
    <source>
        <dbReference type="ARBA" id="ARBA00023136"/>
    </source>
</evidence>
<evidence type="ECO:0000313" key="15">
    <source>
        <dbReference type="EMBL" id="ANN19817.1"/>
    </source>
</evidence>
<dbReference type="SMART" id="SM00387">
    <property type="entry name" value="HATPase_c"/>
    <property type="match status" value="1"/>
</dbReference>
<evidence type="ECO:0000256" key="2">
    <source>
        <dbReference type="ARBA" id="ARBA00004236"/>
    </source>
</evidence>
<keyword evidence="12" id="KW-0732">Signal</keyword>
<evidence type="ECO:0000313" key="16">
    <source>
        <dbReference type="Proteomes" id="UP000093695"/>
    </source>
</evidence>
<evidence type="ECO:0000256" key="3">
    <source>
        <dbReference type="ARBA" id="ARBA00012438"/>
    </source>
</evidence>
<dbReference type="SUPFAM" id="SSF47384">
    <property type="entry name" value="Homodimeric domain of signal transducing histidine kinase"/>
    <property type="match status" value="1"/>
</dbReference>
<dbReference type="AlphaFoldDB" id="A0A193C5Q7"/>
<evidence type="ECO:0000256" key="11">
    <source>
        <dbReference type="SAM" id="Phobius"/>
    </source>
</evidence>
<proteinExistence type="predicted"/>
<dbReference type="CDD" id="cd06225">
    <property type="entry name" value="HAMP"/>
    <property type="match status" value="1"/>
</dbReference>
<keyword evidence="8 11" id="KW-1133">Transmembrane helix</keyword>
<dbReference type="Pfam" id="PF00512">
    <property type="entry name" value="HisKA"/>
    <property type="match status" value="1"/>
</dbReference>
<dbReference type="STRING" id="31958.SD37_32180"/>
<dbReference type="EMBL" id="CP016174">
    <property type="protein sequence ID" value="ANN19817.1"/>
    <property type="molecule type" value="Genomic_DNA"/>
</dbReference>
<dbReference type="PANTHER" id="PTHR45436:SF5">
    <property type="entry name" value="SENSOR HISTIDINE KINASE TRCS"/>
    <property type="match status" value="1"/>
</dbReference>
<keyword evidence="6 11" id="KW-0812">Transmembrane</keyword>
<dbReference type="Gene3D" id="6.10.340.10">
    <property type="match status" value="1"/>
</dbReference>
<dbReference type="PROSITE" id="PS50109">
    <property type="entry name" value="HIS_KIN"/>
    <property type="match status" value="1"/>
</dbReference>
<dbReference type="CDD" id="cd00082">
    <property type="entry name" value="HisKA"/>
    <property type="match status" value="1"/>
</dbReference>
<dbReference type="InterPro" id="IPR050428">
    <property type="entry name" value="TCS_sensor_his_kinase"/>
</dbReference>
<evidence type="ECO:0000256" key="1">
    <source>
        <dbReference type="ARBA" id="ARBA00000085"/>
    </source>
</evidence>
<dbReference type="InterPro" id="IPR003660">
    <property type="entry name" value="HAMP_dom"/>
</dbReference>
<feature type="domain" description="Histidine kinase" evidence="13">
    <location>
        <begin position="283"/>
        <end position="487"/>
    </location>
</feature>
<protein>
    <recommendedName>
        <fullName evidence="3">histidine kinase</fullName>
        <ecNumber evidence="3">2.7.13.3</ecNumber>
    </recommendedName>
</protein>
<dbReference type="InterPro" id="IPR036097">
    <property type="entry name" value="HisK_dim/P_sf"/>
</dbReference>
<dbReference type="InterPro" id="IPR004358">
    <property type="entry name" value="Sig_transdc_His_kin-like_C"/>
</dbReference>
<dbReference type="GO" id="GO:0005886">
    <property type="term" value="C:plasma membrane"/>
    <property type="evidence" value="ECO:0007669"/>
    <property type="project" value="UniProtKB-SubCell"/>
</dbReference>
<keyword evidence="7 15" id="KW-0418">Kinase</keyword>
<evidence type="ECO:0000256" key="9">
    <source>
        <dbReference type="ARBA" id="ARBA00023012"/>
    </source>
</evidence>
<dbReference type="CDD" id="cd00075">
    <property type="entry name" value="HATPase"/>
    <property type="match status" value="1"/>
</dbReference>
<dbReference type="PROSITE" id="PS50885">
    <property type="entry name" value="HAMP"/>
    <property type="match status" value="1"/>
</dbReference>
<evidence type="ECO:0000256" key="4">
    <source>
        <dbReference type="ARBA" id="ARBA00022553"/>
    </source>
</evidence>
<dbReference type="SUPFAM" id="SSF158472">
    <property type="entry name" value="HAMP domain-like"/>
    <property type="match status" value="1"/>
</dbReference>
<keyword evidence="5" id="KW-0808">Transferase</keyword>
<reference evidence="15 16" key="1">
    <citation type="journal article" date="2015" name="Genome Announc.">
        <title>Draft Genome Sequence of Norvancomycin-Producing Strain Amycolatopsis orientalis CPCC200066.</title>
        <authorList>
            <person name="Lei X."/>
            <person name="Yuan F."/>
            <person name="Shi Y."/>
            <person name="Li X."/>
            <person name="Wang L."/>
            <person name="Hong B."/>
        </authorList>
    </citation>
    <scope>NUCLEOTIDE SEQUENCE [LARGE SCALE GENOMIC DNA]</scope>
    <source>
        <strain evidence="15 16">B-37</strain>
    </source>
</reference>
<organism evidence="15 16">
    <name type="scientific">Amycolatopsis orientalis</name>
    <name type="common">Nocardia orientalis</name>
    <dbReference type="NCBI Taxonomy" id="31958"/>
    <lineage>
        <taxon>Bacteria</taxon>
        <taxon>Bacillati</taxon>
        <taxon>Actinomycetota</taxon>
        <taxon>Actinomycetes</taxon>
        <taxon>Pseudonocardiales</taxon>
        <taxon>Pseudonocardiaceae</taxon>
        <taxon>Amycolatopsis</taxon>
    </lineage>
</organism>
<keyword evidence="10 11" id="KW-0472">Membrane</keyword>
<feature type="chain" id="PRO_5008256408" description="histidine kinase" evidence="12">
    <location>
        <begin position="26"/>
        <end position="489"/>
    </location>
</feature>
<dbReference type="KEGG" id="aori:SD37_32180"/>
<dbReference type="SMART" id="SM00388">
    <property type="entry name" value="HisKA"/>
    <property type="match status" value="1"/>
</dbReference>
<evidence type="ECO:0000256" key="12">
    <source>
        <dbReference type="SAM" id="SignalP"/>
    </source>
</evidence>
<dbReference type="InterPro" id="IPR005467">
    <property type="entry name" value="His_kinase_dom"/>
</dbReference>
<dbReference type="Gene3D" id="3.30.565.10">
    <property type="entry name" value="Histidine kinase-like ATPase, C-terminal domain"/>
    <property type="match status" value="1"/>
</dbReference>
<dbReference type="EC" id="2.7.13.3" evidence="3"/>
<dbReference type="Pfam" id="PF02518">
    <property type="entry name" value="HATPase_c"/>
    <property type="match status" value="1"/>
</dbReference>
<keyword evidence="4" id="KW-0597">Phosphoprotein</keyword>
<evidence type="ECO:0000256" key="5">
    <source>
        <dbReference type="ARBA" id="ARBA00022679"/>
    </source>
</evidence>